<dbReference type="Gene3D" id="3.20.20.70">
    <property type="entry name" value="Aldolase class I"/>
    <property type="match status" value="1"/>
</dbReference>
<sequence>MEGALESHIQEIHDQIRPGSYRQIVGNLRHMISRGAFVSIKTVVGSHNFPSFVDTLYFAKNIGATQFLYSPLSITGAATRMRLLNKVTTRAINQKVVEAVERDPAIGPFIRSSPLARYLKVIYTKDPGILPRVQYHINHDGRISPQDNLYEFPDYHFGDISRKDYDFDSLRNFQVSLEQPIACQQCPVNYYCPRGDYANLTFKNEEGIGLTGEFAVCDEIRDNVYYLMTLGVRGIRLVEAILGK</sequence>
<protein>
    <submittedName>
        <fullName evidence="1">Putative predicted fe-s oxidoreductases oxidoreductase protein</fullName>
    </submittedName>
</protein>
<name>A0A1K0IQC2_CUPNE</name>
<organism evidence="1">
    <name type="scientific">Cupriavidus necator</name>
    <name type="common">Alcaligenes eutrophus</name>
    <name type="synonym">Ralstonia eutropha</name>
    <dbReference type="NCBI Taxonomy" id="106590"/>
    <lineage>
        <taxon>Bacteria</taxon>
        <taxon>Pseudomonadati</taxon>
        <taxon>Pseudomonadota</taxon>
        <taxon>Betaproteobacteria</taxon>
        <taxon>Burkholderiales</taxon>
        <taxon>Burkholderiaceae</taxon>
        <taxon>Cupriavidus</taxon>
    </lineage>
</organism>
<proteinExistence type="predicted"/>
<dbReference type="PANTHER" id="PTHR11228">
    <property type="entry name" value="RADICAL SAM DOMAIN PROTEIN"/>
    <property type="match status" value="1"/>
</dbReference>
<dbReference type="InterPro" id="IPR050377">
    <property type="entry name" value="Radical_SAM_PqqE_MftC-like"/>
</dbReference>
<dbReference type="InterPro" id="IPR058240">
    <property type="entry name" value="rSAM_sf"/>
</dbReference>
<dbReference type="AlphaFoldDB" id="A0A1K0IQC2"/>
<gene>
    <name evidence="1" type="ORF">CNECB9_5390010</name>
</gene>
<reference evidence="1" key="1">
    <citation type="submission" date="2016-09" db="EMBL/GenBank/DDBJ databases">
        <authorList>
            <person name="Capua I."/>
            <person name="De Benedictis P."/>
            <person name="Joannis T."/>
            <person name="Lombin L.H."/>
            <person name="Cattoli G."/>
        </authorList>
    </citation>
    <scope>NUCLEOTIDE SEQUENCE</scope>
    <source>
        <strain evidence="1">B9</strain>
    </source>
</reference>
<evidence type="ECO:0000313" key="1">
    <source>
        <dbReference type="EMBL" id="SCU96502.1"/>
    </source>
</evidence>
<dbReference type="InterPro" id="IPR013785">
    <property type="entry name" value="Aldolase_TIM"/>
</dbReference>
<accession>A0A1K0IQC2</accession>
<dbReference type="EMBL" id="FMSH01000489">
    <property type="protein sequence ID" value="SCU96502.1"/>
    <property type="molecule type" value="Genomic_DNA"/>
</dbReference>
<dbReference type="SUPFAM" id="SSF102114">
    <property type="entry name" value="Radical SAM enzymes"/>
    <property type="match status" value="1"/>
</dbReference>
<dbReference type="PANTHER" id="PTHR11228:SF7">
    <property type="entry name" value="PQQA PEPTIDE CYCLASE"/>
    <property type="match status" value="1"/>
</dbReference>